<evidence type="ECO:0000256" key="3">
    <source>
        <dbReference type="ARBA" id="ARBA00022737"/>
    </source>
</evidence>
<evidence type="ECO:0000256" key="2">
    <source>
        <dbReference type="ARBA" id="ARBA00005462"/>
    </source>
</evidence>
<dbReference type="GO" id="GO:0005912">
    <property type="term" value="C:adherens junction"/>
    <property type="evidence" value="ECO:0007669"/>
    <property type="project" value="TreeGrafter"/>
</dbReference>
<comment type="similarity">
    <text evidence="2">Belongs to the beta-catenin family.</text>
</comment>
<feature type="non-terminal residue" evidence="7">
    <location>
        <position position="1"/>
    </location>
</feature>
<proteinExistence type="inferred from homology"/>
<evidence type="ECO:0000256" key="6">
    <source>
        <dbReference type="SAM" id="MobiDB-lite"/>
    </source>
</evidence>
<evidence type="ECO:0000313" key="7">
    <source>
        <dbReference type="EMBL" id="CAH2209408.1"/>
    </source>
</evidence>
<dbReference type="PANTHER" id="PTHR10372">
    <property type="entry name" value="PLAKOPHILLIN-RELATED"/>
    <property type="match status" value="1"/>
</dbReference>
<feature type="compositionally biased region" description="Low complexity" evidence="6">
    <location>
        <begin position="35"/>
        <end position="46"/>
    </location>
</feature>
<accession>A0A8S4QGP3</accession>
<evidence type="ECO:0000256" key="4">
    <source>
        <dbReference type="ARBA" id="ARBA00022889"/>
    </source>
</evidence>
<dbReference type="GO" id="GO:0098609">
    <property type="term" value="P:cell-cell adhesion"/>
    <property type="evidence" value="ECO:0007669"/>
    <property type="project" value="InterPro"/>
</dbReference>
<dbReference type="InterPro" id="IPR028435">
    <property type="entry name" value="Plakophilin/d_Catenin"/>
</dbReference>
<dbReference type="AlphaFoldDB" id="A0A8S4QGP3"/>
<feature type="compositionally biased region" description="Polar residues" evidence="6">
    <location>
        <begin position="53"/>
        <end position="63"/>
    </location>
</feature>
<organism evidence="7 8">
    <name type="scientific">Pararge aegeria aegeria</name>
    <dbReference type="NCBI Taxonomy" id="348720"/>
    <lineage>
        <taxon>Eukaryota</taxon>
        <taxon>Metazoa</taxon>
        <taxon>Ecdysozoa</taxon>
        <taxon>Arthropoda</taxon>
        <taxon>Hexapoda</taxon>
        <taxon>Insecta</taxon>
        <taxon>Pterygota</taxon>
        <taxon>Neoptera</taxon>
        <taxon>Endopterygota</taxon>
        <taxon>Lepidoptera</taxon>
        <taxon>Glossata</taxon>
        <taxon>Ditrysia</taxon>
        <taxon>Papilionoidea</taxon>
        <taxon>Nymphalidae</taxon>
        <taxon>Satyrinae</taxon>
        <taxon>Satyrini</taxon>
        <taxon>Parargina</taxon>
        <taxon>Pararge</taxon>
    </lineage>
</organism>
<keyword evidence="4" id="KW-0130">Cell adhesion</keyword>
<dbReference type="EMBL" id="CAKXAJ010005798">
    <property type="protein sequence ID" value="CAH2209408.1"/>
    <property type="molecule type" value="Genomic_DNA"/>
</dbReference>
<dbReference type="OrthoDB" id="3245100at2759"/>
<keyword evidence="3" id="KW-0677">Repeat</keyword>
<sequence>APPTQSSGQSRIQASASKGENLGCFGGSKKKKEGSSSSNSTSPLGKSDPEPQQLDNNTNTQLGYSVPKGTEMLWSPEVVPLYMALLQTCSNPETLEAAAGALQNLAACYWQPSIDIRAAVRKEKGIVMRKPHYLYNI</sequence>
<feature type="region of interest" description="Disordered" evidence="6">
    <location>
        <begin position="1"/>
        <end position="66"/>
    </location>
</feature>
<evidence type="ECO:0000256" key="1">
    <source>
        <dbReference type="ARBA" id="ARBA00004282"/>
    </source>
</evidence>
<dbReference type="SUPFAM" id="SSF48371">
    <property type="entry name" value="ARM repeat"/>
    <property type="match status" value="1"/>
</dbReference>
<comment type="subcellular location">
    <subcellularLocation>
        <location evidence="1">Cell junction</location>
    </subcellularLocation>
</comment>
<reference evidence="7" key="1">
    <citation type="submission" date="2022-03" db="EMBL/GenBank/DDBJ databases">
        <authorList>
            <person name="Lindestad O."/>
        </authorList>
    </citation>
    <scope>NUCLEOTIDE SEQUENCE</scope>
</reference>
<feature type="compositionally biased region" description="Polar residues" evidence="6">
    <location>
        <begin position="1"/>
        <end position="18"/>
    </location>
</feature>
<keyword evidence="5" id="KW-0965">Cell junction</keyword>
<dbReference type="InterPro" id="IPR000225">
    <property type="entry name" value="Armadillo"/>
</dbReference>
<dbReference type="GO" id="GO:0005737">
    <property type="term" value="C:cytoplasm"/>
    <property type="evidence" value="ECO:0007669"/>
    <property type="project" value="TreeGrafter"/>
</dbReference>
<dbReference type="InterPro" id="IPR016024">
    <property type="entry name" value="ARM-type_fold"/>
</dbReference>
<evidence type="ECO:0000313" key="8">
    <source>
        <dbReference type="Proteomes" id="UP000838756"/>
    </source>
</evidence>
<dbReference type="GO" id="GO:0005886">
    <property type="term" value="C:plasma membrane"/>
    <property type="evidence" value="ECO:0007669"/>
    <property type="project" value="TreeGrafter"/>
</dbReference>
<keyword evidence="8" id="KW-1185">Reference proteome</keyword>
<name>A0A8S4QGP3_9NEOP</name>
<comment type="caution">
    <text evidence="7">The sequence shown here is derived from an EMBL/GenBank/DDBJ whole genome shotgun (WGS) entry which is preliminary data.</text>
</comment>
<dbReference type="InterPro" id="IPR011989">
    <property type="entry name" value="ARM-like"/>
</dbReference>
<dbReference type="PANTHER" id="PTHR10372:SF27">
    <property type="entry name" value="ADHERENS JUNCTION PROTEIN P120"/>
    <property type="match status" value="1"/>
</dbReference>
<dbReference type="Gene3D" id="1.25.10.10">
    <property type="entry name" value="Leucine-rich Repeat Variant"/>
    <property type="match status" value="1"/>
</dbReference>
<dbReference type="GO" id="GO:0005634">
    <property type="term" value="C:nucleus"/>
    <property type="evidence" value="ECO:0007669"/>
    <property type="project" value="TreeGrafter"/>
</dbReference>
<gene>
    <name evidence="7" type="primary">jg625</name>
    <name evidence="7" type="ORF">PAEG_LOCUS1807</name>
</gene>
<evidence type="ECO:0000256" key="5">
    <source>
        <dbReference type="ARBA" id="ARBA00022949"/>
    </source>
</evidence>
<dbReference type="Proteomes" id="UP000838756">
    <property type="component" value="Unassembled WGS sequence"/>
</dbReference>
<dbReference type="Pfam" id="PF00514">
    <property type="entry name" value="Arm"/>
    <property type="match status" value="1"/>
</dbReference>
<protein>
    <submittedName>
        <fullName evidence="7">Jg625 protein</fullName>
    </submittedName>
</protein>